<evidence type="ECO:0000313" key="1">
    <source>
        <dbReference type="EMBL" id="CAI2374225.1"/>
    </source>
</evidence>
<organism evidence="1 2">
    <name type="scientific">Euplotes crassus</name>
    <dbReference type="NCBI Taxonomy" id="5936"/>
    <lineage>
        <taxon>Eukaryota</taxon>
        <taxon>Sar</taxon>
        <taxon>Alveolata</taxon>
        <taxon>Ciliophora</taxon>
        <taxon>Intramacronucleata</taxon>
        <taxon>Spirotrichea</taxon>
        <taxon>Hypotrichia</taxon>
        <taxon>Euplotida</taxon>
        <taxon>Euplotidae</taxon>
        <taxon>Moneuplotes</taxon>
    </lineage>
</organism>
<dbReference type="AlphaFoldDB" id="A0AAD2CY66"/>
<proteinExistence type="predicted"/>
<accession>A0AAD2CY66</accession>
<comment type="caution">
    <text evidence="1">The sequence shown here is derived from an EMBL/GenBank/DDBJ whole genome shotgun (WGS) entry which is preliminary data.</text>
</comment>
<evidence type="ECO:0000313" key="2">
    <source>
        <dbReference type="Proteomes" id="UP001295684"/>
    </source>
</evidence>
<reference evidence="1" key="1">
    <citation type="submission" date="2023-07" db="EMBL/GenBank/DDBJ databases">
        <authorList>
            <consortium name="AG Swart"/>
            <person name="Singh M."/>
            <person name="Singh A."/>
            <person name="Seah K."/>
            <person name="Emmerich C."/>
        </authorList>
    </citation>
    <scope>NUCLEOTIDE SEQUENCE</scope>
    <source>
        <strain evidence="1">DP1</strain>
    </source>
</reference>
<keyword evidence="2" id="KW-1185">Reference proteome</keyword>
<protein>
    <submittedName>
        <fullName evidence="1">Uncharacterized protein</fullName>
    </submittedName>
</protein>
<dbReference type="Proteomes" id="UP001295684">
    <property type="component" value="Unassembled WGS sequence"/>
</dbReference>
<gene>
    <name evidence="1" type="ORF">ECRASSUSDP1_LOCUS15577</name>
</gene>
<name>A0AAD2CY66_EUPCR</name>
<dbReference type="EMBL" id="CAMPGE010015611">
    <property type="protein sequence ID" value="CAI2374225.1"/>
    <property type="molecule type" value="Genomic_DNA"/>
</dbReference>
<sequence>MNTKPSRPDMALISRSRPHAYQDVFKTERNRDIKSLFFMKKHKSLRPKQRKFQNRINIHISTCDQNTRSLERISNQSTCDERVTTSRLEDIQKLGPKILLESKRSIQGISGPTKFRRALNKLKMKLPAWHKQAKMRKIFDDVKRSVDSGQCLDLQDIGFKRTPIFKIQRKETLQREKLKRSGFYMNLKADQECIKSSKIGITRDRSYDSLEKALNEQKFRTIDETETSPHRISHPLVTRFLKSSEKTIGKHLKILKYTKGSFHVYEHQADKHSRN</sequence>